<dbReference type="InterPro" id="IPR007922">
    <property type="entry name" value="DciA-like"/>
</dbReference>
<dbReference type="InterPro" id="IPR038454">
    <property type="entry name" value="DnaA_N_sf"/>
</dbReference>
<accession>A0AAE3P6F3</accession>
<reference evidence="1" key="1">
    <citation type="submission" date="2022-11" db="EMBL/GenBank/DDBJ databases">
        <title>Candidatus Alkanophaga archaea from heated hydrothermal vent sediment oxidize petroleum alkanes.</title>
        <authorList>
            <person name="Zehnle H."/>
            <person name="Laso-Perez R."/>
            <person name="Lipp J."/>
            <person name="Teske A."/>
            <person name="Wegener G."/>
        </authorList>
    </citation>
    <scope>NUCLEOTIDE SEQUENCE</scope>
    <source>
        <strain evidence="1">MCA70</strain>
    </source>
</reference>
<proteinExistence type="predicted"/>
<dbReference type="Gene3D" id="3.30.300.180">
    <property type="match status" value="1"/>
</dbReference>
<dbReference type="AlphaFoldDB" id="A0AAE3P6F3"/>
<organism evidence="1 2">
    <name type="scientific">Candidatus Thermodesulfobacterium syntrophicum</name>
    <dbReference type="NCBI Taxonomy" id="3060442"/>
    <lineage>
        <taxon>Bacteria</taxon>
        <taxon>Pseudomonadati</taxon>
        <taxon>Thermodesulfobacteriota</taxon>
        <taxon>Thermodesulfobacteria</taxon>
        <taxon>Thermodesulfobacteriales</taxon>
        <taxon>Thermodesulfobacteriaceae</taxon>
        <taxon>Thermodesulfobacterium</taxon>
    </lineage>
</organism>
<dbReference type="Pfam" id="PF05258">
    <property type="entry name" value="DciA"/>
    <property type="match status" value="1"/>
</dbReference>
<dbReference type="EMBL" id="JAPHEG010000006">
    <property type="protein sequence ID" value="MDF2954096.1"/>
    <property type="molecule type" value="Genomic_DNA"/>
</dbReference>
<evidence type="ECO:0008006" key="3">
    <source>
        <dbReference type="Google" id="ProtNLM"/>
    </source>
</evidence>
<comment type="caution">
    <text evidence="1">The sequence shown here is derived from an EMBL/GenBank/DDBJ whole genome shotgun (WGS) entry which is preliminary data.</text>
</comment>
<sequence>MFSFKDILNDLPLPLEVKKSITALEIAKKNWKNIIPQEFFDKAIPLSFDNGTLIIEVPNHYYSQILSSRTLEILEKLENVTPPDLKPLFKHLKFVINPFSEKKNSKT</sequence>
<evidence type="ECO:0000313" key="1">
    <source>
        <dbReference type="EMBL" id="MDF2954096.1"/>
    </source>
</evidence>
<gene>
    <name evidence="1" type="ORF">OD816_001341</name>
</gene>
<dbReference type="Proteomes" id="UP001144110">
    <property type="component" value="Unassembled WGS sequence"/>
</dbReference>
<protein>
    <recommendedName>
        <fullName evidence="3">DUF721 domain-containing protein</fullName>
    </recommendedName>
</protein>
<name>A0AAE3P6F3_9BACT</name>
<evidence type="ECO:0000313" key="2">
    <source>
        <dbReference type="Proteomes" id="UP001144110"/>
    </source>
</evidence>